<feature type="region of interest" description="Disordered" evidence="1">
    <location>
        <begin position="97"/>
        <end position="125"/>
    </location>
</feature>
<keyword evidence="3" id="KW-1185">Reference proteome</keyword>
<evidence type="ECO:0000313" key="3">
    <source>
        <dbReference type="Proteomes" id="UP000275078"/>
    </source>
</evidence>
<organism evidence="2 3">
    <name type="scientific">Ascobolus immersus RN42</name>
    <dbReference type="NCBI Taxonomy" id="1160509"/>
    <lineage>
        <taxon>Eukaryota</taxon>
        <taxon>Fungi</taxon>
        <taxon>Dikarya</taxon>
        <taxon>Ascomycota</taxon>
        <taxon>Pezizomycotina</taxon>
        <taxon>Pezizomycetes</taxon>
        <taxon>Pezizales</taxon>
        <taxon>Ascobolaceae</taxon>
        <taxon>Ascobolus</taxon>
    </lineage>
</organism>
<proteinExistence type="predicted"/>
<protein>
    <submittedName>
        <fullName evidence="2">Uncharacterized protein</fullName>
    </submittedName>
</protein>
<dbReference type="EMBL" id="ML119683">
    <property type="protein sequence ID" value="RPA80936.1"/>
    <property type="molecule type" value="Genomic_DNA"/>
</dbReference>
<feature type="compositionally biased region" description="Low complexity" evidence="1">
    <location>
        <begin position="116"/>
        <end position="125"/>
    </location>
</feature>
<name>A0A3N4I681_ASCIM</name>
<sequence>MTGRRCCLLLLPSCKQVTSLSLCRLSLSSGPFHGIIALFAWGSWTNSMPQLRLELRMSIVGRQYGKLPTTASKPSGNMFQQVLSLVVSSRNRMLSSSRCGLQRPAGLTTSPPSMPFVPSSPSKSM</sequence>
<dbReference type="AlphaFoldDB" id="A0A3N4I681"/>
<accession>A0A3N4I681</accession>
<evidence type="ECO:0000313" key="2">
    <source>
        <dbReference type="EMBL" id="RPA80936.1"/>
    </source>
</evidence>
<reference evidence="2 3" key="1">
    <citation type="journal article" date="2018" name="Nat. Ecol. Evol.">
        <title>Pezizomycetes genomes reveal the molecular basis of ectomycorrhizal truffle lifestyle.</title>
        <authorList>
            <person name="Murat C."/>
            <person name="Payen T."/>
            <person name="Noel B."/>
            <person name="Kuo A."/>
            <person name="Morin E."/>
            <person name="Chen J."/>
            <person name="Kohler A."/>
            <person name="Krizsan K."/>
            <person name="Balestrini R."/>
            <person name="Da Silva C."/>
            <person name="Montanini B."/>
            <person name="Hainaut M."/>
            <person name="Levati E."/>
            <person name="Barry K.W."/>
            <person name="Belfiori B."/>
            <person name="Cichocki N."/>
            <person name="Clum A."/>
            <person name="Dockter R.B."/>
            <person name="Fauchery L."/>
            <person name="Guy J."/>
            <person name="Iotti M."/>
            <person name="Le Tacon F."/>
            <person name="Lindquist E.A."/>
            <person name="Lipzen A."/>
            <person name="Malagnac F."/>
            <person name="Mello A."/>
            <person name="Molinier V."/>
            <person name="Miyauchi S."/>
            <person name="Poulain J."/>
            <person name="Riccioni C."/>
            <person name="Rubini A."/>
            <person name="Sitrit Y."/>
            <person name="Splivallo R."/>
            <person name="Traeger S."/>
            <person name="Wang M."/>
            <person name="Zifcakova L."/>
            <person name="Wipf D."/>
            <person name="Zambonelli A."/>
            <person name="Paolocci F."/>
            <person name="Nowrousian M."/>
            <person name="Ottonello S."/>
            <person name="Baldrian P."/>
            <person name="Spatafora J.W."/>
            <person name="Henrissat B."/>
            <person name="Nagy L.G."/>
            <person name="Aury J.M."/>
            <person name="Wincker P."/>
            <person name="Grigoriev I.V."/>
            <person name="Bonfante P."/>
            <person name="Martin F.M."/>
        </authorList>
    </citation>
    <scope>NUCLEOTIDE SEQUENCE [LARGE SCALE GENOMIC DNA]</scope>
    <source>
        <strain evidence="2 3">RN42</strain>
    </source>
</reference>
<evidence type="ECO:0000256" key="1">
    <source>
        <dbReference type="SAM" id="MobiDB-lite"/>
    </source>
</evidence>
<gene>
    <name evidence="2" type="ORF">BJ508DRAFT_117490</name>
</gene>
<dbReference type="Proteomes" id="UP000275078">
    <property type="component" value="Unassembled WGS sequence"/>
</dbReference>